<dbReference type="OrthoDB" id="408631at2759"/>
<evidence type="ECO:0000313" key="4">
    <source>
        <dbReference type="EMBL" id="PLB33660.1"/>
    </source>
</evidence>
<feature type="transmembrane region" description="Helical" evidence="2">
    <location>
        <begin position="12"/>
        <end position="31"/>
    </location>
</feature>
<reference evidence="4 5" key="1">
    <citation type="submission" date="2017-12" db="EMBL/GenBank/DDBJ databases">
        <authorList>
            <consortium name="DOE Joint Genome Institute"/>
            <person name="Haridas S."/>
            <person name="Kjaerbolling I."/>
            <person name="Vesth T.C."/>
            <person name="Frisvad J.C."/>
            <person name="Nybo J.L."/>
            <person name="Theobald S."/>
            <person name="Kuo A."/>
            <person name="Bowyer P."/>
            <person name="Matsuda Y."/>
            <person name="Mondo S."/>
            <person name="Lyhne E.K."/>
            <person name="Kogle M.E."/>
            <person name="Clum A."/>
            <person name="Lipzen A."/>
            <person name="Salamov A."/>
            <person name="Ngan C.Y."/>
            <person name="Daum C."/>
            <person name="Chiniquy J."/>
            <person name="Barry K."/>
            <person name="LaButti K."/>
            <person name="Simmons B.A."/>
            <person name="Magnuson J.K."/>
            <person name="Mortensen U.H."/>
            <person name="Larsen T.O."/>
            <person name="Grigoriev I.V."/>
            <person name="Baker S.E."/>
            <person name="Andersen M.R."/>
            <person name="Nordberg H.P."/>
            <person name="Cantor M.N."/>
            <person name="Hua S.X."/>
        </authorList>
    </citation>
    <scope>NUCLEOTIDE SEQUENCE [LARGE SCALE GENOMIC DNA]</scope>
    <source>
        <strain evidence="4 5">CBS 102.13</strain>
    </source>
</reference>
<dbReference type="Proteomes" id="UP000234585">
    <property type="component" value="Unassembled WGS sequence"/>
</dbReference>
<evidence type="ECO:0000256" key="1">
    <source>
        <dbReference type="ARBA" id="ARBA00022801"/>
    </source>
</evidence>
<dbReference type="SUPFAM" id="SSF53474">
    <property type="entry name" value="alpha/beta-Hydrolases"/>
    <property type="match status" value="1"/>
</dbReference>
<protein>
    <submittedName>
        <fullName evidence="4">Alpha/Beta hydrolase protein</fullName>
    </submittedName>
</protein>
<name>A0A2I2EZ69_ASPCN</name>
<keyword evidence="2" id="KW-0472">Membrane</keyword>
<dbReference type="InterPro" id="IPR013094">
    <property type="entry name" value="AB_hydrolase_3"/>
</dbReference>
<dbReference type="InterPro" id="IPR050300">
    <property type="entry name" value="GDXG_lipolytic_enzyme"/>
</dbReference>
<accession>A0A2I2EZ69</accession>
<gene>
    <name evidence="4" type="ORF">BDW47DRAFT_113594</name>
</gene>
<evidence type="ECO:0000313" key="5">
    <source>
        <dbReference type="Proteomes" id="UP000234585"/>
    </source>
</evidence>
<dbReference type="GO" id="GO:0016787">
    <property type="term" value="F:hydrolase activity"/>
    <property type="evidence" value="ECO:0007669"/>
    <property type="project" value="UniProtKB-KW"/>
</dbReference>
<dbReference type="PANTHER" id="PTHR48081">
    <property type="entry name" value="AB HYDROLASE SUPERFAMILY PROTEIN C4A8.06C"/>
    <property type="match status" value="1"/>
</dbReference>
<keyword evidence="2" id="KW-1133">Transmembrane helix</keyword>
<organism evidence="4 5">
    <name type="scientific">Aspergillus candidus</name>
    <dbReference type="NCBI Taxonomy" id="41067"/>
    <lineage>
        <taxon>Eukaryota</taxon>
        <taxon>Fungi</taxon>
        <taxon>Dikarya</taxon>
        <taxon>Ascomycota</taxon>
        <taxon>Pezizomycotina</taxon>
        <taxon>Eurotiomycetes</taxon>
        <taxon>Eurotiomycetidae</taxon>
        <taxon>Eurotiales</taxon>
        <taxon>Aspergillaceae</taxon>
        <taxon>Aspergillus</taxon>
        <taxon>Aspergillus subgen. Circumdati</taxon>
    </lineage>
</organism>
<dbReference type="AlphaFoldDB" id="A0A2I2EZ69"/>
<evidence type="ECO:0000259" key="3">
    <source>
        <dbReference type="Pfam" id="PF07859"/>
    </source>
</evidence>
<keyword evidence="1 4" id="KW-0378">Hydrolase</keyword>
<dbReference type="PANTHER" id="PTHR48081:SF8">
    <property type="entry name" value="ALPHA_BETA HYDROLASE FOLD-3 DOMAIN-CONTAINING PROTEIN-RELATED"/>
    <property type="match status" value="1"/>
</dbReference>
<dbReference type="GeneID" id="36521613"/>
<sequence>MSEFAVQSRPYLFFFSSPLSVLLSSFSLLVFSSRLLFSPSLHLTILPLLLHLSIPLLLSPSPIVEPYLLHNTMLRYIYLKTIALLLRTLSRLTSPITAHPDEIEHIPSRDPNRTIRIHIYHPPQSNQTNSQRILLNFSGSGFVMPAHGLDDPFCRRISTTTGYTVFDVSYRTAPEYPFPAALNDAADAVAWARSRYPNARLALSGFSAGGNIAAVTATTTSTTTDTPFSHLMLFYPAVDMRASNPPKTAPDSSARPLLPNWILVFFVRCYMAGFREEDVPSALADPRVSPALADPARYPPVCGIVTAAQDTMALDAESLAGRIEAAGRSVVVCERMEGVGHAWDKFVKDETDGEGGSGERGIPWVRRERAYGIAVEVLGR</sequence>
<dbReference type="Pfam" id="PF07859">
    <property type="entry name" value="Abhydrolase_3"/>
    <property type="match status" value="1"/>
</dbReference>
<dbReference type="STRING" id="41067.A0A2I2EZ69"/>
<feature type="domain" description="Alpha/beta hydrolase fold-3" evidence="3">
    <location>
        <begin position="135"/>
        <end position="343"/>
    </location>
</feature>
<proteinExistence type="predicted"/>
<dbReference type="Gene3D" id="3.40.50.1820">
    <property type="entry name" value="alpha/beta hydrolase"/>
    <property type="match status" value="1"/>
</dbReference>
<dbReference type="RefSeq" id="XP_024667672.1">
    <property type="nucleotide sequence ID" value="XM_024814453.1"/>
</dbReference>
<dbReference type="InterPro" id="IPR029058">
    <property type="entry name" value="AB_hydrolase_fold"/>
</dbReference>
<keyword evidence="2" id="KW-0812">Transmembrane</keyword>
<dbReference type="EMBL" id="KZ559199">
    <property type="protein sequence ID" value="PLB33660.1"/>
    <property type="molecule type" value="Genomic_DNA"/>
</dbReference>
<evidence type="ECO:0000256" key="2">
    <source>
        <dbReference type="SAM" id="Phobius"/>
    </source>
</evidence>
<keyword evidence="5" id="KW-1185">Reference proteome</keyword>